<feature type="compositionally biased region" description="Basic and acidic residues" evidence="1">
    <location>
        <begin position="193"/>
        <end position="247"/>
    </location>
</feature>
<feature type="compositionally biased region" description="Basic and acidic residues" evidence="1">
    <location>
        <begin position="294"/>
        <end position="329"/>
    </location>
</feature>
<name>A0A937UQJ6_9ACTN</name>
<feature type="region of interest" description="Disordered" evidence="1">
    <location>
        <begin position="181"/>
        <end position="329"/>
    </location>
</feature>
<feature type="transmembrane region" description="Helical" evidence="2">
    <location>
        <begin position="149"/>
        <end position="167"/>
    </location>
</feature>
<evidence type="ECO:0000256" key="1">
    <source>
        <dbReference type="SAM" id="MobiDB-lite"/>
    </source>
</evidence>
<keyword evidence="4" id="KW-1185">Reference proteome</keyword>
<reference evidence="3" key="1">
    <citation type="submission" date="2020-12" db="EMBL/GenBank/DDBJ databases">
        <title>Genomic characterization of non-nitrogen-fixing Frankia strains.</title>
        <authorList>
            <person name="Carlos-Shanley C."/>
            <person name="Guerra T."/>
            <person name="Hahn D."/>
        </authorList>
    </citation>
    <scope>NUCLEOTIDE SEQUENCE</scope>
    <source>
        <strain evidence="3">CN6</strain>
    </source>
</reference>
<protein>
    <submittedName>
        <fullName evidence="3">Uncharacterized protein</fullName>
    </submittedName>
</protein>
<dbReference type="AlphaFoldDB" id="A0A937UQJ6"/>
<organism evidence="3 4">
    <name type="scientific">Frankia nepalensis</name>
    <dbReference type="NCBI Taxonomy" id="1836974"/>
    <lineage>
        <taxon>Bacteria</taxon>
        <taxon>Bacillati</taxon>
        <taxon>Actinomycetota</taxon>
        <taxon>Actinomycetes</taxon>
        <taxon>Frankiales</taxon>
        <taxon>Frankiaceae</taxon>
        <taxon>Frankia</taxon>
    </lineage>
</organism>
<proteinExistence type="predicted"/>
<feature type="transmembrane region" description="Helical" evidence="2">
    <location>
        <begin position="108"/>
        <end position="129"/>
    </location>
</feature>
<keyword evidence="2" id="KW-0472">Membrane</keyword>
<feature type="transmembrane region" description="Helical" evidence="2">
    <location>
        <begin position="70"/>
        <end position="96"/>
    </location>
</feature>
<comment type="caution">
    <text evidence="3">The sequence shown here is derived from an EMBL/GenBank/DDBJ whole genome shotgun (WGS) entry which is preliminary data.</text>
</comment>
<dbReference type="RefSeq" id="WP_203002598.1">
    <property type="nucleotide sequence ID" value="NZ_JADWYU010000200.1"/>
</dbReference>
<feature type="compositionally biased region" description="Low complexity" evidence="1">
    <location>
        <begin position="271"/>
        <end position="283"/>
    </location>
</feature>
<keyword evidence="2" id="KW-0812">Transmembrane</keyword>
<feature type="transmembrane region" description="Helical" evidence="2">
    <location>
        <begin position="30"/>
        <end position="50"/>
    </location>
</feature>
<accession>A0A937UQJ6</accession>
<evidence type="ECO:0000313" key="4">
    <source>
        <dbReference type="Proteomes" id="UP000604475"/>
    </source>
</evidence>
<sequence length="329" mass="34946">MANLGGRGTATHAGPNAAGNIDRGLRKHDIGIIGSGVLGLVASFLPWFGVKYRGYDSYGQLYTWHDNVNAWYSGALAWLPVVLLLVCAGLAAAHLMGKGRASGLGSPGASTAIATLSAVSLLLIVLRWITLPHYHGSSAGFPGLSSGARAGLILGLIAAIAATFFALRRLKASGGHGLMGGRDGALTGYSGRGTDRSRELDREREYAGRDTMGRDTRDTMGRDAMGRESMGHDMTGRRDTMGHEAAGRESTMGREPTAGREPTSGREPTAGREPTTGRETTGRGPTGRDFSGPGDERDYPTERRYDRGEPGRADDDPGEGFVDRDRWDR</sequence>
<keyword evidence="2" id="KW-1133">Transmembrane helix</keyword>
<evidence type="ECO:0000256" key="2">
    <source>
        <dbReference type="SAM" id="Phobius"/>
    </source>
</evidence>
<gene>
    <name evidence="3" type="ORF">I7412_24700</name>
</gene>
<dbReference type="EMBL" id="JAEACQ010000246">
    <property type="protein sequence ID" value="MBL7630302.1"/>
    <property type="molecule type" value="Genomic_DNA"/>
</dbReference>
<dbReference type="Proteomes" id="UP000604475">
    <property type="component" value="Unassembled WGS sequence"/>
</dbReference>
<evidence type="ECO:0000313" key="3">
    <source>
        <dbReference type="EMBL" id="MBL7630302.1"/>
    </source>
</evidence>